<dbReference type="GO" id="GO:0006508">
    <property type="term" value="P:proteolysis"/>
    <property type="evidence" value="ECO:0007669"/>
    <property type="project" value="UniProtKB-KW"/>
</dbReference>
<dbReference type="OrthoDB" id="6058745at2"/>
<feature type="domain" description="NlpC/P60" evidence="5">
    <location>
        <begin position="5"/>
        <end position="144"/>
    </location>
</feature>
<dbReference type="AlphaFoldDB" id="A0A2P7RUA6"/>
<keyword evidence="2" id="KW-0645">Protease</keyword>
<dbReference type="Gene3D" id="3.90.1720.10">
    <property type="entry name" value="endopeptidase domain like (from Nostoc punctiforme)"/>
    <property type="match status" value="1"/>
</dbReference>
<proteinExistence type="inferred from homology"/>
<dbReference type="InterPro" id="IPR038765">
    <property type="entry name" value="Papain-like_cys_pep_sf"/>
</dbReference>
<dbReference type="EMBL" id="PXYK01000032">
    <property type="protein sequence ID" value="PSJ53752.1"/>
    <property type="molecule type" value="Genomic_DNA"/>
</dbReference>
<reference evidence="6 7" key="1">
    <citation type="submission" date="2018-03" db="EMBL/GenBank/DDBJ databases">
        <title>The draft genome of Mesorhizobium sp. 6GN-30.</title>
        <authorList>
            <person name="Liu L."/>
            <person name="Li L."/>
            <person name="Wang T."/>
            <person name="Zhang X."/>
            <person name="Liang L."/>
        </authorList>
    </citation>
    <scope>NUCLEOTIDE SEQUENCE [LARGE SCALE GENOMIC DNA]</scope>
    <source>
        <strain evidence="6 7">6GN30</strain>
    </source>
</reference>
<evidence type="ECO:0000256" key="4">
    <source>
        <dbReference type="ARBA" id="ARBA00022807"/>
    </source>
</evidence>
<comment type="caution">
    <text evidence="6">The sequence shown here is derived from an EMBL/GenBank/DDBJ whole genome shotgun (WGS) entry which is preliminary data.</text>
</comment>
<evidence type="ECO:0000313" key="7">
    <source>
        <dbReference type="Proteomes" id="UP000241229"/>
    </source>
</evidence>
<dbReference type="Proteomes" id="UP000241229">
    <property type="component" value="Unassembled WGS sequence"/>
</dbReference>
<protein>
    <submittedName>
        <fullName evidence="6">Peptidase P60</fullName>
    </submittedName>
</protein>
<dbReference type="GO" id="GO:0008234">
    <property type="term" value="F:cysteine-type peptidase activity"/>
    <property type="evidence" value="ECO:0007669"/>
    <property type="project" value="UniProtKB-KW"/>
</dbReference>
<evidence type="ECO:0000259" key="5">
    <source>
        <dbReference type="PROSITE" id="PS51935"/>
    </source>
</evidence>
<dbReference type="PROSITE" id="PS51935">
    <property type="entry name" value="NLPC_P60"/>
    <property type="match status" value="1"/>
</dbReference>
<name>A0A2P7RUA6_9HYPH</name>
<organism evidence="6 7">
    <name type="scientific">Kumtagia ephedrae</name>
    <dbReference type="NCBI Taxonomy" id="2116701"/>
    <lineage>
        <taxon>Bacteria</taxon>
        <taxon>Pseudomonadati</taxon>
        <taxon>Pseudomonadota</taxon>
        <taxon>Alphaproteobacteria</taxon>
        <taxon>Hyphomicrobiales</taxon>
        <taxon>Phyllobacteriaceae</taxon>
        <taxon>Kumtagia</taxon>
    </lineage>
</organism>
<dbReference type="InterPro" id="IPR000064">
    <property type="entry name" value="NLP_P60_dom"/>
</dbReference>
<evidence type="ECO:0000256" key="1">
    <source>
        <dbReference type="ARBA" id="ARBA00007074"/>
    </source>
</evidence>
<gene>
    <name evidence="6" type="ORF">C7I84_24920</name>
</gene>
<dbReference type="InterPro" id="IPR011929">
    <property type="entry name" value="Phage_pept_NlpC/P60"/>
</dbReference>
<dbReference type="NCBIfam" id="TIGR02219">
    <property type="entry name" value="phage_NlpC_fam"/>
    <property type="match status" value="1"/>
</dbReference>
<keyword evidence="7" id="KW-1185">Reference proteome</keyword>
<accession>A0A2P7RUA6</accession>
<evidence type="ECO:0000256" key="2">
    <source>
        <dbReference type="ARBA" id="ARBA00022670"/>
    </source>
</evidence>
<evidence type="ECO:0000256" key="3">
    <source>
        <dbReference type="ARBA" id="ARBA00022801"/>
    </source>
</evidence>
<dbReference type="Pfam" id="PF00877">
    <property type="entry name" value="NLPC_P60"/>
    <property type="match status" value="1"/>
</dbReference>
<comment type="similarity">
    <text evidence="1">Belongs to the peptidase C40 family.</text>
</comment>
<keyword evidence="3" id="KW-0378">Hydrolase</keyword>
<sequence length="153" mass="16494">MGAGYDAAERIVAEALGWVGTPYRHQGSRKGVGCDCLGLLLGVWRSVYGTVPEEPGPYAADWAEAGGEDRLLEAARRHCREKPAGTAAAGDLLLFRWRASLPAKHAAILIAPDRFVHAYEGSTVVVSPLVPQWRKRIAGVFAFPDISTPDRQG</sequence>
<evidence type="ECO:0000313" key="6">
    <source>
        <dbReference type="EMBL" id="PSJ53752.1"/>
    </source>
</evidence>
<dbReference type="SUPFAM" id="SSF54001">
    <property type="entry name" value="Cysteine proteinases"/>
    <property type="match status" value="1"/>
</dbReference>
<keyword evidence="4" id="KW-0788">Thiol protease</keyword>